<comment type="caution">
    <text evidence="1">The sequence shown here is derived from an EMBL/GenBank/DDBJ whole genome shotgun (WGS) entry which is preliminary data.</text>
</comment>
<reference evidence="1" key="2">
    <citation type="submission" date="2021-04" db="EMBL/GenBank/DDBJ databases">
        <authorList>
            <person name="Gilroy R."/>
        </authorList>
    </citation>
    <scope>NUCLEOTIDE SEQUENCE</scope>
    <source>
        <strain evidence="1">CHK183-1962</strain>
    </source>
</reference>
<sequence length="92" mass="10572">MSGEIPVEQRICRGLDLLRCEEAGIEKEIRKKMETILYALVVKLLDEKTLEKVKEKFGMTLLGEMLVADGEQKGMQEGIQQGIQKYWKKSSR</sequence>
<dbReference type="AlphaFoldDB" id="A0A9D1XH32"/>
<reference evidence="1" key="1">
    <citation type="journal article" date="2021" name="PeerJ">
        <title>Extensive microbial diversity within the chicken gut microbiome revealed by metagenomics and culture.</title>
        <authorList>
            <person name="Gilroy R."/>
            <person name="Ravi A."/>
            <person name="Getino M."/>
            <person name="Pursley I."/>
            <person name="Horton D.L."/>
            <person name="Alikhan N.F."/>
            <person name="Baker D."/>
            <person name="Gharbi K."/>
            <person name="Hall N."/>
            <person name="Watson M."/>
            <person name="Adriaenssens E.M."/>
            <person name="Foster-Nyarko E."/>
            <person name="Jarju S."/>
            <person name="Secka A."/>
            <person name="Antonio M."/>
            <person name="Oren A."/>
            <person name="Chaudhuri R.R."/>
            <person name="La Ragione R."/>
            <person name="Hildebrand F."/>
            <person name="Pallen M.J."/>
        </authorList>
    </citation>
    <scope>NUCLEOTIDE SEQUENCE</scope>
    <source>
        <strain evidence="1">CHK183-1962</strain>
    </source>
</reference>
<accession>A0A9D1XH32</accession>
<proteinExistence type="predicted"/>
<dbReference type="Proteomes" id="UP000886890">
    <property type="component" value="Unassembled WGS sequence"/>
</dbReference>
<evidence type="ECO:0000313" key="2">
    <source>
        <dbReference type="Proteomes" id="UP000886890"/>
    </source>
</evidence>
<gene>
    <name evidence="1" type="ORF">H9734_09800</name>
</gene>
<dbReference type="EMBL" id="DXEK01000162">
    <property type="protein sequence ID" value="HIX77870.1"/>
    <property type="molecule type" value="Genomic_DNA"/>
</dbReference>
<protein>
    <submittedName>
        <fullName evidence="1">Uncharacterized protein</fullName>
    </submittedName>
</protein>
<evidence type="ECO:0000313" key="1">
    <source>
        <dbReference type="EMBL" id="HIX77870.1"/>
    </source>
</evidence>
<organism evidence="1 2">
    <name type="scientific">Candidatus Fusicatenibacter merdavium</name>
    <dbReference type="NCBI Taxonomy" id="2838600"/>
    <lineage>
        <taxon>Bacteria</taxon>
        <taxon>Bacillati</taxon>
        <taxon>Bacillota</taxon>
        <taxon>Clostridia</taxon>
        <taxon>Lachnospirales</taxon>
        <taxon>Lachnospiraceae</taxon>
        <taxon>Fusicatenibacter</taxon>
    </lineage>
</organism>
<name>A0A9D1XH32_9FIRM</name>